<proteinExistence type="predicted"/>
<evidence type="ECO:0000313" key="2">
    <source>
        <dbReference type="Proteomes" id="UP000741360"/>
    </source>
</evidence>
<dbReference type="EMBL" id="JACPSX010000264">
    <property type="protein sequence ID" value="MBI3016112.1"/>
    <property type="molecule type" value="Genomic_DNA"/>
</dbReference>
<comment type="caution">
    <text evidence="1">The sequence shown here is derived from an EMBL/GenBank/DDBJ whole genome shotgun (WGS) entry which is preliminary data.</text>
</comment>
<dbReference type="Proteomes" id="UP000741360">
    <property type="component" value="Unassembled WGS sequence"/>
</dbReference>
<sequence length="91" mass="9938">MSCCGKQRGQFHGIVQTGRAFEPAPGASPQPRPTRYAVVYFEYLGKTGLTVLGPITGKRYRFDGHAARVAVDLRDRPSLAAVPHLRQVSSL</sequence>
<name>A0A932GSL3_UNCTE</name>
<protein>
    <submittedName>
        <fullName evidence="1">Uncharacterized protein</fullName>
    </submittedName>
</protein>
<gene>
    <name evidence="1" type="ORF">HYY65_13865</name>
</gene>
<organism evidence="1 2">
    <name type="scientific">Tectimicrobiota bacterium</name>
    <dbReference type="NCBI Taxonomy" id="2528274"/>
    <lineage>
        <taxon>Bacteria</taxon>
        <taxon>Pseudomonadati</taxon>
        <taxon>Nitrospinota/Tectimicrobiota group</taxon>
        <taxon>Candidatus Tectimicrobiota</taxon>
    </lineage>
</organism>
<dbReference type="AlphaFoldDB" id="A0A932GSL3"/>
<accession>A0A932GSL3</accession>
<reference evidence="1" key="1">
    <citation type="submission" date="2020-07" db="EMBL/GenBank/DDBJ databases">
        <title>Huge and variable diversity of episymbiotic CPR bacteria and DPANN archaea in groundwater ecosystems.</title>
        <authorList>
            <person name="He C.Y."/>
            <person name="Keren R."/>
            <person name="Whittaker M."/>
            <person name="Farag I.F."/>
            <person name="Doudna J."/>
            <person name="Cate J.H.D."/>
            <person name="Banfield J.F."/>
        </authorList>
    </citation>
    <scope>NUCLEOTIDE SEQUENCE</scope>
    <source>
        <strain evidence="1">NC_groundwater_717_Ag_S-0.2um_59_8</strain>
    </source>
</reference>
<evidence type="ECO:0000313" key="1">
    <source>
        <dbReference type="EMBL" id="MBI3016112.1"/>
    </source>
</evidence>